<gene>
    <name evidence="3" type="ORF">ESCO_001678</name>
</gene>
<dbReference type="EMBL" id="LGSR01000006">
    <property type="protein sequence ID" value="KOS21999.1"/>
    <property type="molecule type" value="Genomic_DNA"/>
</dbReference>
<dbReference type="GO" id="GO:0005789">
    <property type="term" value="C:endoplasmic reticulum membrane"/>
    <property type="evidence" value="ECO:0007669"/>
    <property type="project" value="TreeGrafter"/>
</dbReference>
<dbReference type="GO" id="GO:0031501">
    <property type="term" value="C:mannosyltransferase complex"/>
    <property type="evidence" value="ECO:0007669"/>
    <property type="project" value="TreeGrafter"/>
</dbReference>
<reference evidence="3 4" key="1">
    <citation type="submission" date="2015-07" db="EMBL/GenBank/DDBJ databases">
        <title>The genome of the fungus Escovopsis weberi, a specialized disease agent of ant agriculture.</title>
        <authorList>
            <person name="de Man T.J."/>
            <person name="Stajich J.E."/>
            <person name="Kubicek C.P."/>
            <person name="Chenthamara K."/>
            <person name="Atanasova L."/>
            <person name="Druzhinina I.S."/>
            <person name="Birnbaum S."/>
            <person name="Barribeau S.M."/>
            <person name="Teiling C."/>
            <person name="Suen G."/>
            <person name="Currie C."/>
            <person name="Gerardo N.M."/>
        </authorList>
    </citation>
    <scope>NUCLEOTIDE SEQUENCE [LARGE SCALE GENOMIC DNA]</scope>
</reference>
<evidence type="ECO:0000313" key="3">
    <source>
        <dbReference type="EMBL" id="KOS21999.1"/>
    </source>
</evidence>
<evidence type="ECO:0000256" key="1">
    <source>
        <dbReference type="SAM" id="MobiDB-lite"/>
    </source>
</evidence>
<organism evidence="3 4">
    <name type="scientific">Escovopsis weberi</name>
    <dbReference type="NCBI Taxonomy" id="150374"/>
    <lineage>
        <taxon>Eukaryota</taxon>
        <taxon>Fungi</taxon>
        <taxon>Dikarya</taxon>
        <taxon>Ascomycota</taxon>
        <taxon>Pezizomycotina</taxon>
        <taxon>Sordariomycetes</taxon>
        <taxon>Hypocreomycetidae</taxon>
        <taxon>Hypocreales</taxon>
        <taxon>Hypocreaceae</taxon>
        <taxon>Escovopsis</taxon>
    </lineage>
</organism>
<evidence type="ECO:0000313" key="4">
    <source>
        <dbReference type="Proteomes" id="UP000053831"/>
    </source>
</evidence>
<dbReference type="AlphaFoldDB" id="A0A0M9VWF3"/>
<feature type="signal peptide" evidence="2">
    <location>
        <begin position="1"/>
        <end position="32"/>
    </location>
</feature>
<comment type="caution">
    <text evidence="3">The sequence shown here is derived from an EMBL/GenBank/DDBJ whole genome shotgun (WGS) entry which is preliminary data.</text>
</comment>
<feature type="region of interest" description="Disordered" evidence="1">
    <location>
        <begin position="146"/>
        <end position="178"/>
    </location>
</feature>
<feature type="chain" id="PRO_5005839458" evidence="2">
    <location>
        <begin position="33"/>
        <end position="267"/>
    </location>
</feature>
<protein>
    <submittedName>
        <fullName evidence="3">Uncharacterized protein</fullName>
    </submittedName>
</protein>
<dbReference type="PANTHER" id="PTHR28022:SF1">
    <property type="entry name" value="GPI MANNOSYLTRANSFERASE 2 SUBUNIT PGA1"/>
    <property type="match status" value="1"/>
</dbReference>
<proteinExistence type="predicted"/>
<keyword evidence="2" id="KW-0732">Signal</keyword>
<dbReference type="PANTHER" id="PTHR28022">
    <property type="entry name" value="GPI MANNOSYLTRANSFERASE 2 SUBUNIT PGA1"/>
    <property type="match status" value="1"/>
</dbReference>
<dbReference type="GO" id="GO:0006506">
    <property type="term" value="P:GPI anchor biosynthetic process"/>
    <property type="evidence" value="ECO:0007669"/>
    <property type="project" value="TreeGrafter"/>
</dbReference>
<dbReference type="InterPro" id="IPR019433">
    <property type="entry name" value="GPI_ManTrfase_II_coact_Pga1"/>
</dbReference>
<dbReference type="Proteomes" id="UP000053831">
    <property type="component" value="Unassembled WGS sequence"/>
</dbReference>
<name>A0A0M9VWF3_ESCWE</name>
<dbReference type="GO" id="GO:0000030">
    <property type="term" value="F:mannosyltransferase activity"/>
    <property type="evidence" value="ECO:0007669"/>
    <property type="project" value="TreeGrafter"/>
</dbReference>
<evidence type="ECO:0000256" key="2">
    <source>
        <dbReference type="SAM" id="SignalP"/>
    </source>
</evidence>
<dbReference type="OrthoDB" id="3360032at2759"/>
<accession>A0A0M9VWF3</accession>
<sequence>MNLPRRASSSALHLLLATLLLSSALLLCPVQANTEKIIFTAPAADTDLDTGLDLDLALTTLTTLADNHAAAAAAAALRTRTNLSRVFHPADGHPAWFLLGDLTRGRRYELRICWSALQPSSFDLDVYSTAAVSASPSLLQSLSEYIDASTPSPPSNTHDTDDDDEEDQTPGKGKDGAAATSAMLLRVRARADYVSHHRSLMQSPPPPVLVDLILDPYVYNLAPRSLLPTAAYLAGAALVAWFLAQWIARSLISIAGSGGRQEKKKQS</sequence>
<keyword evidence="4" id="KW-1185">Reference proteome</keyword>